<reference evidence="2" key="1">
    <citation type="submission" date="2020-08" db="EMBL/GenBank/DDBJ databases">
        <title>Multicomponent nature underlies the extraordinary mechanical properties of spider dragline silk.</title>
        <authorList>
            <person name="Kono N."/>
            <person name="Nakamura H."/>
            <person name="Mori M."/>
            <person name="Yoshida Y."/>
            <person name="Ohtoshi R."/>
            <person name="Malay A.D."/>
            <person name="Moran D.A.P."/>
            <person name="Tomita M."/>
            <person name="Numata K."/>
            <person name="Arakawa K."/>
        </authorList>
    </citation>
    <scope>NUCLEOTIDE SEQUENCE</scope>
</reference>
<dbReference type="Proteomes" id="UP000886998">
    <property type="component" value="Unassembled WGS sequence"/>
</dbReference>
<evidence type="ECO:0000313" key="2">
    <source>
        <dbReference type="EMBL" id="GFY72694.1"/>
    </source>
</evidence>
<feature type="compositionally biased region" description="Basic residues" evidence="1">
    <location>
        <begin position="127"/>
        <end position="160"/>
    </location>
</feature>
<feature type="compositionally biased region" description="Polar residues" evidence="1">
    <location>
        <begin position="1"/>
        <end position="16"/>
    </location>
</feature>
<feature type="compositionally biased region" description="Basic and acidic residues" evidence="1">
    <location>
        <begin position="90"/>
        <end position="114"/>
    </location>
</feature>
<protein>
    <submittedName>
        <fullName evidence="2">Uncharacterized protein</fullName>
    </submittedName>
</protein>
<dbReference type="AlphaFoldDB" id="A0A8X7CHE6"/>
<feature type="compositionally biased region" description="Basic and acidic residues" evidence="1">
    <location>
        <begin position="36"/>
        <end position="82"/>
    </location>
</feature>
<comment type="caution">
    <text evidence="2">The sequence shown here is derived from an EMBL/GenBank/DDBJ whole genome shotgun (WGS) entry which is preliminary data.</text>
</comment>
<feature type="region of interest" description="Disordered" evidence="1">
    <location>
        <begin position="1"/>
        <end position="160"/>
    </location>
</feature>
<gene>
    <name evidence="2" type="ORF">TNIN_289021</name>
</gene>
<organism evidence="2 3">
    <name type="scientific">Trichonephila inaurata madagascariensis</name>
    <dbReference type="NCBI Taxonomy" id="2747483"/>
    <lineage>
        <taxon>Eukaryota</taxon>
        <taxon>Metazoa</taxon>
        <taxon>Ecdysozoa</taxon>
        <taxon>Arthropoda</taxon>
        <taxon>Chelicerata</taxon>
        <taxon>Arachnida</taxon>
        <taxon>Araneae</taxon>
        <taxon>Araneomorphae</taxon>
        <taxon>Entelegynae</taxon>
        <taxon>Araneoidea</taxon>
        <taxon>Nephilidae</taxon>
        <taxon>Trichonephila</taxon>
        <taxon>Trichonephila inaurata</taxon>
    </lineage>
</organism>
<feature type="region of interest" description="Disordered" evidence="1">
    <location>
        <begin position="176"/>
        <end position="200"/>
    </location>
</feature>
<evidence type="ECO:0000313" key="3">
    <source>
        <dbReference type="Proteomes" id="UP000886998"/>
    </source>
</evidence>
<evidence type="ECO:0000256" key="1">
    <source>
        <dbReference type="SAM" id="MobiDB-lite"/>
    </source>
</evidence>
<keyword evidence="3" id="KW-1185">Reference proteome</keyword>
<proteinExistence type="predicted"/>
<name>A0A8X7CHE6_9ARAC</name>
<dbReference type="EMBL" id="BMAV01019607">
    <property type="protein sequence ID" value="GFY72694.1"/>
    <property type="molecule type" value="Genomic_DNA"/>
</dbReference>
<accession>A0A8X7CHE6</accession>
<sequence length="200" mass="22507">MSNIIQDKNQDSSSELGSEETQPECKGEEYDPIAAIKEDLVSTAADKVEEQKKEQDGQKSLDESKAPGTEGKDSPKMKDSQSGKDTGSSPEEKGSVSESKDADKETESKKKDSELSSEGKNSDKNLMTKKRILNHHLKEKTQFQHHKIKMKKKSVHQRRKGLVLKTQVLFRNIQKSTKTKDQKISFISSKNTPSRKKARM</sequence>